<evidence type="ECO:0000256" key="4">
    <source>
        <dbReference type="ARBA" id="ARBA00022989"/>
    </source>
</evidence>
<feature type="transmembrane region" description="Helical" evidence="6">
    <location>
        <begin position="48"/>
        <end position="71"/>
    </location>
</feature>
<protein>
    <submittedName>
        <fullName evidence="8">Major facilitator superfamily domain, general substrate transporter</fullName>
    </submittedName>
</protein>
<proteinExistence type="predicted"/>
<dbReference type="PANTHER" id="PTHR43791:SF70">
    <property type="entry name" value="MAJOR FACILITATOR SUPERFAMILY (MFS) PROFILE DOMAIN-CONTAINING PROTEIN"/>
    <property type="match status" value="1"/>
</dbReference>
<keyword evidence="4 6" id="KW-1133">Transmembrane helix</keyword>
<dbReference type="PROSITE" id="PS50850">
    <property type="entry name" value="MFS"/>
    <property type="match status" value="1"/>
</dbReference>
<evidence type="ECO:0000256" key="2">
    <source>
        <dbReference type="ARBA" id="ARBA00022448"/>
    </source>
</evidence>
<keyword evidence="2" id="KW-0813">Transport</keyword>
<evidence type="ECO:0000256" key="1">
    <source>
        <dbReference type="ARBA" id="ARBA00004141"/>
    </source>
</evidence>
<keyword evidence="5 6" id="KW-0472">Membrane</keyword>
<organism evidence="8 9">
    <name type="scientific">Seiridium unicorne</name>
    <dbReference type="NCBI Taxonomy" id="138068"/>
    <lineage>
        <taxon>Eukaryota</taxon>
        <taxon>Fungi</taxon>
        <taxon>Dikarya</taxon>
        <taxon>Ascomycota</taxon>
        <taxon>Pezizomycotina</taxon>
        <taxon>Sordariomycetes</taxon>
        <taxon>Xylariomycetidae</taxon>
        <taxon>Amphisphaeriales</taxon>
        <taxon>Sporocadaceae</taxon>
        <taxon>Seiridium</taxon>
    </lineage>
</organism>
<reference evidence="8 9" key="1">
    <citation type="journal article" date="2024" name="J. Plant Pathol.">
        <title>Sequence and assembly of the genome of Seiridium unicorne, isolate CBS 538.82, causal agent of cypress canker disease.</title>
        <authorList>
            <person name="Scali E."/>
            <person name="Rocca G.D."/>
            <person name="Danti R."/>
            <person name="Garbelotto M."/>
            <person name="Barberini S."/>
            <person name="Baroncelli R."/>
            <person name="Emiliani G."/>
        </authorList>
    </citation>
    <scope>NUCLEOTIDE SEQUENCE [LARGE SCALE GENOMIC DNA]</scope>
    <source>
        <strain evidence="8 9">BM-138-508</strain>
    </source>
</reference>
<dbReference type="InterPro" id="IPR020846">
    <property type="entry name" value="MFS_dom"/>
</dbReference>
<feature type="transmembrane region" description="Helical" evidence="6">
    <location>
        <begin position="371"/>
        <end position="392"/>
    </location>
</feature>
<feature type="transmembrane region" description="Helical" evidence="6">
    <location>
        <begin position="142"/>
        <end position="165"/>
    </location>
</feature>
<dbReference type="InterPro" id="IPR011701">
    <property type="entry name" value="MFS"/>
</dbReference>
<accession>A0ABR2UM81</accession>
<dbReference type="Proteomes" id="UP001408356">
    <property type="component" value="Unassembled WGS sequence"/>
</dbReference>
<dbReference type="EMBL" id="JARVKF010000413">
    <property type="protein sequence ID" value="KAK9415748.1"/>
    <property type="molecule type" value="Genomic_DNA"/>
</dbReference>
<evidence type="ECO:0000313" key="8">
    <source>
        <dbReference type="EMBL" id="KAK9415748.1"/>
    </source>
</evidence>
<comment type="subcellular location">
    <subcellularLocation>
        <location evidence="1">Membrane</location>
        <topology evidence="1">Multi-pass membrane protein</topology>
    </subcellularLocation>
</comment>
<evidence type="ECO:0000256" key="3">
    <source>
        <dbReference type="ARBA" id="ARBA00022692"/>
    </source>
</evidence>
<feature type="domain" description="Major facilitator superfamily (MFS) profile" evidence="7">
    <location>
        <begin position="48"/>
        <end position="460"/>
    </location>
</feature>
<gene>
    <name evidence="8" type="ORF">SUNI508_10226</name>
</gene>
<dbReference type="InterPro" id="IPR036259">
    <property type="entry name" value="MFS_trans_sf"/>
</dbReference>
<feature type="transmembrane region" description="Helical" evidence="6">
    <location>
        <begin position="177"/>
        <end position="195"/>
    </location>
</feature>
<feature type="transmembrane region" description="Helical" evidence="6">
    <location>
        <begin position="434"/>
        <end position="455"/>
    </location>
</feature>
<feature type="transmembrane region" description="Helical" evidence="6">
    <location>
        <begin position="340"/>
        <end position="359"/>
    </location>
</feature>
<name>A0ABR2UM81_9PEZI</name>
<feature type="transmembrane region" description="Helical" evidence="6">
    <location>
        <begin position="115"/>
        <end position="136"/>
    </location>
</feature>
<dbReference type="Gene3D" id="1.20.1250.20">
    <property type="entry name" value="MFS general substrate transporter like domains"/>
    <property type="match status" value="2"/>
</dbReference>
<evidence type="ECO:0000256" key="5">
    <source>
        <dbReference type="ARBA" id="ARBA00023136"/>
    </source>
</evidence>
<dbReference type="Pfam" id="PF07690">
    <property type="entry name" value="MFS_1"/>
    <property type="match status" value="1"/>
</dbReference>
<dbReference type="PANTHER" id="PTHR43791">
    <property type="entry name" value="PERMEASE-RELATED"/>
    <property type="match status" value="1"/>
</dbReference>
<feature type="transmembrane region" description="Helical" evidence="6">
    <location>
        <begin position="207"/>
        <end position="227"/>
    </location>
</feature>
<evidence type="ECO:0000259" key="7">
    <source>
        <dbReference type="PROSITE" id="PS50850"/>
    </source>
</evidence>
<feature type="transmembrane region" description="Helical" evidence="6">
    <location>
        <begin position="275"/>
        <end position="299"/>
    </location>
</feature>
<evidence type="ECO:0000313" key="9">
    <source>
        <dbReference type="Proteomes" id="UP001408356"/>
    </source>
</evidence>
<feature type="transmembrane region" description="Helical" evidence="6">
    <location>
        <begin position="91"/>
        <end position="108"/>
    </location>
</feature>
<evidence type="ECO:0000256" key="6">
    <source>
        <dbReference type="SAM" id="Phobius"/>
    </source>
</evidence>
<keyword evidence="3 6" id="KW-0812">Transmembrane</keyword>
<comment type="caution">
    <text evidence="8">The sequence shown here is derived from an EMBL/GenBank/DDBJ whole genome shotgun (WGS) entry which is preliminary data.</text>
</comment>
<feature type="transmembrane region" description="Helical" evidence="6">
    <location>
        <begin position="404"/>
        <end position="422"/>
    </location>
</feature>
<dbReference type="SUPFAM" id="SSF103473">
    <property type="entry name" value="MFS general substrate transporter"/>
    <property type="match status" value="1"/>
</dbReference>
<feature type="transmembrane region" description="Helical" evidence="6">
    <location>
        <begin position="311"/>
        <end position="333"/>
    </location>
</feature>
<sequence>MATISDSKATTQSHVDGDVALQFLAGADQISFTEEESRRVKRKIDMRLLPILCLTFGLQYLDKVTVSYAAVYGMRQDLHLVGSEYSWTSSIFYFGYLVAQGPSAYLLTKFPVGKYAAVNIFLWGIMVLLCAVTKSFSGMAALRFLMGVFESAIGPCWVTMMGMFYRNNEQGARVTSWYGFVGLAAIIGGLLSYGVGKTHSDVSQWKIVFLICGGFTVLWSVLVWFFLPSSPTTAYFLNERERYIAVERLRINRTGLRTNNFKWNQAMEALVDPQCIIIALWAGISNICNIAGSFLPLIIQDMGFSGLTTTLLTLPVGGVEIIAMIVAGFFCSYVRRGRTIIMFIVASPTLAGIAMLQALPLSNNWGRCAGVWLVLCVPASYAVLLSLVSSNVAGFSKKLMTTSMVFVSFCVGNIVSPQLFISTEAPGYRTGVRAMLVAIVLCQILSLALGLYYYFENKRRDKMVERMLTSEVVLPELENEEFLDRTDKEDWAKFRYEW</sequence>
<keyword evidence="9" id="KW-1185">Reference proteome</keyword>